<sequence length="398" mass="45182">MDILKKIEDFRDYAIEILSKLIEIRALSPENGGEGEWDKAEFIQSLLDFADNVKRYDSKDERAKNGVRPNIVAKIKGEQKRTLWIITHMDVVPPGDLNLWESDPFKAKVVGDKIYGRGAEDNGQAIVSTILAGKLLSESNPKLTFGMVFVSDEETGSKHGIRYLLNQNIFKKDDLFIVPDAGSPDGSQIEVAEKNILWIQIKIYGKQGHASRPDLFYNANRRAMKILLELDKALHDKFNKRNNLFNPPYSTFEPTKREENVENINTIPGLDISYFDCRIIPEYNNEDVINFVKDFLERKQSEDGYKIEMSVIQNESSPPTDENSEIVRRLKEALKVLRNIDARPIGIGGNTCASFFRRAGFETAVWSTIDGKAHEPNEYAKISNVIEDAKVFAYLSLA</sequence>
<dbReference type="InterPro" id="IPR011650">
    <property type="entry name" value="Peptidase_M20_dimer"/>
</dbReference>
<dbReference type="InterPro" id="IPR036264">
    <property type="entry name" value="Bact_exopeptidase_dim_dom"/>
</dbReference>
<comment type="caution">
    <text evidence="10">The sequence shown here is derived from an EMBL/GenBank/DDBJ whole genome shotgun (WGS) entry which is preliminary data.</text>
</comment>
<evidence type="ECO:0000256" key="2">
    <source>
        <dbReference type="ARBA" id="ARBA00001947"/>
    </source>
</evidence>
<evidence type="ECO:0000256" key="7">
    <source>
        <dbReference type="ARBA" id="ARBA00023285"/>
    </source>
</evidence>
<comment type="cofactor">
    <cofactor evidence="2">
        <name>Zn(2+)</name>
        <dbReference type="ChEBI" id="CHEBI:29105"/>
    </cofactor>
</comment>
<name>A0A7C4S7P5_9EURY</name>
<keyword evidence="7" id="KW-0170">Cobalt</keyword>
<dbReference type="EMBL" id="DTPI01000022">
    <property type="protein sequence ID" value="HGE66130.1"/>
    <property type="molecule type" value="Genomic_DNA"/>
</dbReference>
<proteinExistence type="inferred from homology"/>
<keyword evidence="4" id="KW-0479">Metal-binding</keyword>
<comment type="similarity">
    <text evidence="3">Belongs to the peptidase M20A family.</text>
</comment>
<keyword evidence="5 10" id="KW-0378">Hydrolase</keyword>
<evidence type="ECO:0000256" key="4">
    <source>
        <dbReference type="ARBA" id="ARBA00022723"/>
    </source>
</evidence>
<evidence type="ECO:0000256" key="3">
    <source>
        <dbReference type="ARBA" id="ARBA00006247"/>
    </source>
</evidence>
<organism evidence="10">
    <name type="scientific">Geoglobus ahangari</name>
    <dbReference type="NCBI Taxonomy" id="113653"/>
    <lineage>
        <taxon>Archaea</taxon>
        <taxon>Methanobacteriati</taxon>
        <taxon>Methanobacteriota</taxon>
        <taxon>Archaeoglobi</taxon>
        <taxon>Archaeoglobales</taxon>
        <taxon>Archaeoglobaceae</taxon>
        <taxon>Geoglobus</taxon>
    </lineage>
</organism>
<dbReference type="SUPFAM" id="SSF55031">
    <property type="entry name" value="Bacterial exopeptidase dimerisation domain"/>
    <property type="match status" value="1"/>
</dbReference>
<dbReference type="InterPro" id="IPR050072">
    <property type="entry name" value="Peptidase_M20A"/>
</dbReference>
<gene>
    <name evidence="10" type="ORF">ENT89_01175</name>
    <name evidence="9" type="ORF">ENX77_03250</name>
</gene>
<reference evidence="10" key="1">
    <citation type="journal article" date="2020" name="mSystems">
        <title>Genome- and Community-Level Interaction Insights into Carbon Utilization and Element Cycling Functions of Hydrothermarchaeota in Hydrothermal Sediment.</title>
        <authorList>
            <person name="Zhou Z."/>
            <person name="Liu Y."/>
            <person name="Xu W."/>
            <person name="Pan J."/>
            <person name="Luo Z.H."/>
            <person name="Li M."/>
        </authorList>
    </citation>
    <scope>NUCLEOTIDE SEQUENCE [LARGE SCALE GENOMIC DNA]</scope>
    <source>
        <strain evidence="10">SpSt-62</strain>
        <strain evidence="9">SpSt-97</strain>
    </source>
</reference>
<dbReference type="InterPro" id="IPR002933">
    <property type="entry name" value="Peptidase_M20"/>
</dbReference>
<evidence type="ECO:0000256" key="5">
    <source>
        <dbReference type="ARBA" id="ARBA00022801"/>
    </source>
</evidence>
<evidence type="ECO:0000256" key="6">
    <source>
        <dbReference type="ARBA" id="ARBA00022833"/>
    </source>
</evidence>
<feature type="domain" description="Peptidase M20 dimerisation" evidence="8">
    <location>
        <begin position="191"/>
        <end position="302"/>
    </location>
</feature>
<dbReference type="PANTHER" id="PTHR43808:SF32">
    <property type="entry name" value="ARGE_DAPE-RELATED DEACYLASE"/>
    <property type="match status" value="1"/>
</dbReference>
<dbReference type="Pfam" id="PF01546">
    <property type="entry name" value="Peptidase_M20"/>
    <property type="match status" value="1"/>
</dbReference>
<evidence type="ECO:0000313" key="10">
    <source>
        <dbReference type="EMBL" id="HGU58824.1"/>
    </source>
</evidence>
<dbReference type="EMBL" id="DTAK01000008">
    <property type="protein sequence ID" value="HGU58824.1"/>
    <property type="molecule type" value="Genomic_DNA"/>
</dbReference>
<evidence type="ECO:0000259" key="8">
    <source>
        <dbReference type="Pfam" id="PF07687"/>
    </source>
</evidence>
<protein>
    <submittedName>
        <fullName evidence="10">M20 family metallo-hydrolase</fullName>
    </submittedName>
</protein>
<dbReference type="Gene3D" id="3.40.630.10">
    <property type="entry name" value="Zn peptidases"/>
    <property type="match status" value="2"/>
</dbReference>
<dbReference type="PANTHER" id="PTHR43808">
    <property type="entry name" value="ACETYLORNITHINE DEACETYLASE"/>
    <property type="match status" value="1"/>
</dbReference>
<evidence type="ECO:0000256" key="1">
    <source>
        <dbReference type="ARBA" id="ARBA00001941"/>
    </source>
</evidence>
<dbReference type="GO" id="GO:0046872">
    <property type="term" value="F:metal ion binding"/>
    <property type="evidence" value="ECO:0007669"/>
    <property type="project" value="UniProtKB-KW"/>
</dbReference>
<comment type="cofactor">
    <cofactor evidence="1">
        <name>Co(2+)</name>
        <dbReference type="ChEBI" id="CHEBI:48828"/>
    </cofactor>
</comment>
<dbReference type="NCBIfam" id="NF010589">
    <property type="entry name" value="PRK13983.1"/>
    <property type="match status" value="1"/>
</dbReference>
<dbReference type="NCBIfam" id="TIGR01910">
    <property type="entry name" value="DapE-ArgE"/>
    <property type="match status" value="1"/>
</dbReference>
<keyword evidence="6" id="KW-0862">Zinc</keyword>
<dbReference type="SUPFAM" id="SSF53187">
    <property type="entry name" value="Zn-dependent exopeptidases"/>
    <property type="match status" value="1"/>
</dbReference>
<accession>A0A7C4S7P5</accession>
<dbReference type="Pfam" id="PF07687">
    <property type="entry name" value="M20_dimer"/>
    <property type="match status" value="1"/>
</dbReference>
<dbReference type="InterPro" id="IPR010182">
    <property type="entry name" value="ArgE/DapE"/>
</dbReference>
<dbReference type="AlphaFoldDB" id="A0A7C4S7P5"/>
<evidence type="ECO:0000313" key="9">
    <source>
        <dbReference type="EMBL" id="HGE66130.1"/>
    </source>
</evidence>
<dbReference type="GO" id="GO:0016787">
    <property type="term" value="F:hydrolase activity"/>
    <property type="evidence" value="ECO:0007669"/>
    <property type="project" value="UniProtKB-KW"/>
</dbReference>
<dbReference type="Gene3D" id="3.30.70.360">
    <property type="match status" value="1"/>
</dbReference>